<dbReference type="InterPro" id="IPR003423">
    <property type="entry name" value="OMP_efflux"/>
</dbReference>
<dbReference type="GO" id="GO:0015562">
    <property type="term" value="F:efflux transmembrane transporter activity"/>
    <property type="evidence" value="ECO:0007669"/>
    <property type="project" value="InterPro"/>
</dbReference>
<dbReference type="EMBL" id="CP036289">
    <property type="protein sequence ID" value="QDU74543.1"/>
    <property type="molecule type" value="Genomic_DNA"/>
</dbReference>
<feature type="region of interest" description="Disordered" evidence="3">
    <location>
        <begin position="453"/>
        <end position="474"/>
    </location>
</feature>
<keyword evidence="5" id="KW-1185">Reference proteome</keyword>
<sequence length="474" mass="52912">MAVRSTLFLLGAIALLAGCKTAHQVRDPEYAHVAHSVHQAWHASTPVADAVDPVFSHLEGPHPVEEYLQFALNQNPDIQAARKQMEAIAHQVPVAASLEDPKLGMTFYPEQVQTAAGQQEFALTANQKFPWHGKLDARAQLVESQTNMARAQLAAVELATIAKVKRSYYELYFIQQAIAVTEADRKLLGEIRDVANARYKAGKASQQDLLRAELEISNVENELIRLRQRLKSAQARLARVMHIAPQTKVRALDRVPPEQVPRDLEWLQRQAVAARPELHAQLAALERDQRAVELARLDYMPDVTLGATWIDVASAGISPVANGRDSFLLTAGINLPIYRKRLDSSVRSAEAKAVSTARPYDSLRDATLEEVMDLFAQAQSQQDLLTLFREDILPKARQTLEVSSRAYNTGEVDFLQLIDNWRQLLRYEISYRRLEASLRQTLAELERVVGGFTGPSAETIPTPREEPQALPPPP</sequence>
<evidence type="ECO:0000313" key="5">
    <source>
        <dbReference type="Proteomes" id="UP000318626"/>
    </source>
</evidence>
<comment type="similarity">
    <text evidence="1">Belongs to the outer membrane factor (OMF) (TC 1.B.17) family.</text>
</comment>
<dbReference type="RefSeq" id="WP_144971495.1">
    <property type="nucleotide sequence ID" value="NZ_CP036289.1"/>
</dbReference>
<protein>
    <submittedName>
        <fullName evidence="4">Cobalt-zinc-cadmium resistance protein CzcC</fullName>
    </submittedName>
</protein>
<evidence type="ECO:0000256" key="1">
    <source>
        <dbReference type="ARBA" id="ARBA00007613"/>
    </source>
</evidence>
<dbReference type="Pfam" id="PF02321">
    <property type="entry name" value="OEP"/>
    <property type="match status" value="2"/>
</dbReference>
<evidence type="ECO:0000256" key="2">
    <source>
        <dbReference type="SAM" id="Coils"/>
    </source>
</evidence>
<dbReference type="Gene3D" id="1.20.1600.10">
    <property type="entry name" value="Outer membrane efflux proteins (OEP)"/>
    <property type="match status" value="1"/>
</dbReference>
<dbReference type="InterPro" id="IPR010131">
    <property type="entry name" value="MdtP/NodT-like"/>
</dbReference>
<gene>
    <name evidence="4" type="primary">czcC_1</name>
    <name evidence="4" type="ORF">Pan97_15520</name>
</gene>
<name>A0A518C5N8_9BACT</name>
<dbReference type="SUPFAM" id="SSF56954">
    <property type="entry name" value="Outer membrane efflux proteins (OEP)"/>
    <property type="match status" value="1"/>
</dbReference>
<evidence type="ECO:0000313" key="4">
    <source>
        <dbReference type="EMBL" id="QDU74543.1"/>
    </source>
</evidence>
<dbReference type="AlphaFoldDB" id="A0A518C5N8"/>
<accession>A0A518C5N8</accession>
<proteinExistence type="inferred from homology"/>
<dbReference type="PANTHER" id="PTHR30203">
    <property type="entry name" value="OUTER MEMBRANE CATION EFFLUX PROTEIN"/>
    <property type="match status" value="1"/>
</dbReference>
<evidence type="ECO:0000256" key="3">
    <source>
        <dbReference type="SAM" id="MobiDB-lite"/>
    </source>
</evidence>
<dbReference type="PANTHER" id="PTHR30203:SF24">
    <property type="entry name" value="BLR4935 PROTEIN"/>
    <property type="match status" value="1"/>
</dbReference>
<feature type="coiled-coil region" evidence="2">
    <location>
        <begin position="202"/>
        <end position="236"/>
    </location>
</feature>
<dbReference type="OrthoDB" id="237666at2"/>
<dbReference type="PROSITE" id="PS51257">
    <property type="entry name" value="PROKAR_LIPOPROTEIN"/>
    <property type="match status" value="1"/>
</dbReference>
<organism evidence="4 5">
    <name type="scientific">Bremerella volcania</name>
    <dbReference type="NCBI Taxonomy" id="2527984"/>
    <lineage>
        <taxon>Bacteria</taxon>
        <taxon>Pseudomonadati</taxon>
        <taxon>Planctomycetota</taxon>
        <taxon>Planctomycetia</taxon>
        <taxon>Pirellulales</taxon>
        <taxon>Pirellulaceae</taxon>
        <taxon>Bremerella</taxon>
    </lineage>
</organism>
<reference evidence="5" key="1">
    <citation type="submission" date="2019-02" db="EMBL/GenBank/DDBJ databases">
        <title>Deep-cultivation of Planctomycetes and their phenomic and genomic characterization uncovers novel biology.</title>
        <authorList>
            <person name="Wiegand S."/>
            <person name="Jogler M."/>
            <person name="Boedeker C."/>
            <person name="Pinto D."/>
            <person name="Vollmers J."/>
            <person name="Rivas-Marin E."/>
            <person name="Kohn T."/>
            <person name="Peeters S.H."/>
            <person name="Heuer A."/>
            <person name="Rast P."/>
            <person name="Oberbeckmann S."/>
            <person name="Bunk B."/>
            <person name="Jeske O."/>
            <person name="Meyerdierks A."/>
            <person name="Storesund J.E."/>
            <person name="Kallscheuer N."/>
            <person name="Luecker S."/>
            <person name="Lage O.M."/>
            <person name="Pohl T."/>
            <person name="Merkel B.J."/>
            <person name="Hornburger P."/>
            <person name="Mueller R.-W."/>
            <person name="Bruemmer F."/>
            <person name="Labrenz M."/>
            <person name="Spormann A.M."/>
            <person name="Op den Camp H."/>
            <person name="Overmann J."/>
            <person name="Amann R."/>
            <person name="Jetten M.S.M."/>
            <person name="Mascher T."/>
            <person name="Medema M.H."/>
            <person name="Devos D.P."/>
            <person name="Kaster A.-K."/>
            <person name="Ovreas L."/>
            <person name="Rohde M."/>
            <person name="Galperin M.Y."/>
            <person name="Jogler C."/>
        </authorList>
    </citation>
    <scope>NUCLEOTIDE SEQUENCE [LARGE SCALE GENOMIC DNA]</scope>
    <source>
        <strain evidence="5">Pan97</strain>
    </source>
</reference>
<dbReference type="KEGG" id="bvo:Pan97_15520"/>
<keyword evidence="2" id="KW-0175">Coiled coil</keyword>
<dbReference type="Proteomes" id="UP000318626">
    <property type="component" value="Chromosome"/>
</dbReference>